<evidence type="ECO:0008006" key="3">
    <source>
        <dbReference type="Google" id="ProtNLM"/>
    </source>
</evidence>
<keyword evidence="2" id="KW-1185">Reference proteome</keyword>
<proteinExistence type="predicted"/>
<sequence length="171" mass="18463">MLQVDANTSRELRAIIFAMAAMDKTIASQIRKTTRAAIVPEWKSTLAQHADTRLQHRVLVSTAAATVTNLNVKLTAGSKGKPLAGGLDPKTAAGPVEFGADQQSERTYVTTSRKGKSYRVTRRTSVQLGPRRRAGKAFYPAANEIIPRVLALYAQTVVRTLSDALEGKSNG</sequence>
<evidence type="ECO:0000313" key="1">
    <source>
        <dbReference type="EMBL" id="PRY70198.1"/>
    </source>
</evidence>
<dbReference type="EMBL" id="PVTL01000001">
    <property type="protein sequence ID" value="PRY70198.1"/>
    <property type="molecule type" value="Genomic_DNA"/>
</dbReference>
<accession>A0A2T0VJ02</accession>
<dbReference type="Proteomes" id="UP000237983">
    <property type="component" value="Unassembled WGS sequence"/>
</dbReference>
<organism evidence="1 2">
    <name type="scientific">Glaciihabitans tibetensis</name>
    <dbReference type="NCBI Taxonomy" id="1266600"/>
    <lineage>
        <taxon>Bacteria</taxon>
        <taxon>Bacillati</taxon>
        <taxon>Actinomycetota</taxon>
        <taxon>Actinomycetes</taxon>
        <taxon>Micrococcales</taxon>
        <taxon>Microbacteriaceae</taxon>
        <taxon>Glaciihabitans</taxon>
    </lineage>
</organism>
<protein>
    <recommendedName>
        <fullName evidence="3">HK97 gp10 family phage protein</fullName>
    </recommendedName>
</protein>
<gene>
    <name evidence="1" type="ORF">B0I08_101326</name>
</gene>
<comment type="caution">
    <text evidence="1">The sequence shown here is derived from an EMBL/GenBank/DDBJ whole genome shotgun (WGS) entry which is preliminary data.</text>
</comment>
<reference evidence="1 2" key="1">
    <citation type="submission" date="2018-03" db="EMBL/GenBank/DDBJ databases">
        <title>Genomic Encyclopedia of Type Strains, Phase III (KMG-III): the genomes of soil and plant-associated and newly described type strains.</title>
        <authorList>
            <person name="Whitman W."/>
        </authorList>
    </citation>
    <scope>NUCLEOTIDE SEQUENCE [LARGE SCALE GENOMIC DNA]</scope>
    <source>
        <strain evidence="1 2">CGMCC 1.12484</strain>
    </source>
</reference>
<name>A0A2T0VJ02_9MICO</name>
<evidence type="ECO:0000313" key="2">
    <source>
        <dbReference type="Proteomes" id="UP000237983"/>
    </source>
</evidence>
<dbReference type="AlphaFoldDB" id="A0A2T0VJ02"/>